<evidence type="ECO:0000256" key="4">
    <source>
        <dbReference type="ARBA" id="ARBA00022989"/>
    </source>
</evidence>
<dbReference type="AlphaFoldDB" id="A0A955KZE8"/>
<organism evidence="7 8">
    <name type="scientific">Candidatus Dojkabacteria bacterium</name>
    <dbReference type="NCBI Taxonomy" id="2099670"/>
    <lineage>
        <taxon>Bacteria</taxon>
        <taxon>Candidatus Dojkabacteria</taxon>
    </lineage>
</organism>
<dbReference type="EMBL" id="JAGQLI010000062">
    <property type="protein sequence ID" value="MCA9379024.1"/>
    <property type="molecule type" value="Genomic_DNA"/>
</dbReference>
<evidence type="ECO:0000256" key="3">
    <source>
        <dbReference type="ARBA" id="ARBA00022692"/>
    </source>
</evidence>
<comment type="subcellular location">
    <subcellularLocation>
        <location evidence="1">Membrane</location>
        <topology evidence="1">Multi-pass membrane protein</topology>
    </subcellularLocation>
</comment>
<feature type="transmembrane region" description="Helical" evidence="6">
    <location>
        <begin position="192"/>
        <end position="214"/>
    </location>
</feature>
<protein>
    <submittedName>
        <fullName evidence="7">AI-2E family transporter</fullName>
    </submittedName>
</protein>
<evidence type="ECO:0000256" key="5">
    <source>
        <dbReference type="ARBA" id="ARBA00023136"/>
    </source>
</evidence>
<comment type="similarity">
    <text evidence="2">Belongs to the autoinducer-2 exporter (AI-2E) (TC 2.A.86) family.</text>
</comment>
<reference evidence="7" key="1">
    <citation type="submission" date="2020-04" db="EMBL/GenBank/DDBJ databases">
        <authorList>
            <person name="Zhang T."/>
        </authorList>
    </citation>
    <scope>NUCLEOTIDE SEQUENCE</scope>
    <source>
        <strain evidence="7">HKST-UBA12</strain>
    </source>
</reference>
<gene>
    <name evidence="7" type="ORF">KC640_01215</name>
</gene>
<keyword evidence="3 6" id="KW-0812">Transmembrane</keyword>
<dbReference type="Proteomes" id="UP000760819">
    <property type="component" value="Unassembled WGS sequence"/>
</dbReference>
<accession>A0A955KZE8</accession>
<feature type="transmembrane region" description="Helical" evidence="6">
    <location>
        <begin position="12"/>
        <end position="42"/>
    </location>
</feature>
<evidence type="ECO:0000313" key="8">
    <source>
        <dbReference type="Proteomes" id="UP000760819"/>
    </source>
</evidence>
<dbReference type="PANTHER" id="PTHR21716:SF4">
    <property type="entry name" value="TRANSMEMBRANE PROTEIN 245"/>
    <property type="match status" value="1"/>
</dbReference>
<reference evidence="7" key="2">
    <citation type="journal article" date="2021" name="Microbiome">
        <title>Successional dynamics and alternative stable states in a saline activated sludge microbial community over 9 years.</title>
        <authorList>
            <person name="Wang Y."/>
            <person name="Ye J."/>
            <person name="Ju F."/>
            <person name="Liu L."/>
            <person name="Boyd J.A."/>
            <person name="Deng Y."/>
            <person name="Parks D.H."/>
            <person name="Jiang X."/>
            <person name="Yin X."/>
            <person name="Woodcroft B.J."/>
            <person name="Tyson G.W."/>
            <person name="Hugenholtz P."/>
            <person name="Polz M.F."/>
            <person name="Zhang T."/>
        </authorList>
    </citation>
    <scope>NUCLEOTIDE SEQUENCE</scope>
    <source>
        <strain evidence="7">HKST-UBA12</strain>
    </source>
</reference>
<feature type="transmembrane region" description="Helical" evidence="6">
    <location>
        <begin position="277"/>
        <end position="306"/>
    </location>
</feature>
<dbReference type="PANTHER" id="PTHR21716">
    <property type="entry name" value="TRANSMEMBRANE PROTEIN"/>
    <property type="match status" value="1"/>
</dbReference>
<evidence type="ECO:0000313" key="7">
    <source>
        <dbReference type="EMBL" id="MCA9379024.1"/>
    </source>
</evidence>
<keyword evidence="5 6" id="KW-0472">Membrane</keyword>
<evidence type="ECO:0000256" key="2">
    <source>
        <dbReference type="ARBA" id="ARBA00009773"/>
    </source>
</evidence>
<feature type="transmembrane region" description="Helical" evidence="6">
    <location>
        <begin position="248"/>
        <end position="271"/>
    </location>
</feature>
<feature type="transmembrane region" description="Helical" evidence="6">
    <location>
        <begin position="343"/>
        <end position="373"/>
    </location>
</feature>
<comment type="caution">
    <text evidence="7">The sequence shown here is derived from an EMBL/GenBank/DDBJ whole genome shotgun (WGS) entry which is preliminary data.</text>
</comment>
<proteinExistence type="inferred from homology"/>
<feature type="transmembrane region" description="Helical" evidence="6">
    <location>
        <begin position="313"/>
        <end position="331"/>
    </location>
</feature>
<evidence type="ECO:0000256" key="1">
    <source>
        <dbReference type="ARBA" id="ARBA00004141"/>
    </source>
</evidence>
<name>A0A955KZE8_9BACT</name>
<evidence type="ECO:0000256" key="6">
    <source>
        <dbReference type="SAM" id="Phobius"/>
    </source>
</evidence>
<sequence length="390" mass="41994">MHLEKSVDVKGLFFIAFLVLLGALILRVFSPFLDIIVVALVIVELFHPIYDGVLGLIKHTGLSSLITTLVVVVFVFIPLLFISTLATGEVAGLITQITDDPGFSSSQVLTDLENNVQPLIDQLNNFFSGIEKLGLSSEAQSTVTSDSSTLVETATPIKNQTENKSNTISLGSLVSSALTNILGVLGPLTTSVISGAISTITFIFLLIITLAYLFGDYHRLPNFINRVSPLDDKLDTLLFNKFRDTTRAVIIGNFLVAMAQATAVIIPMVMMNIGAPVLLWLLMVILSLIPVGSGLVFIPTGVVLAISGRPVEGIFLIIYGAIIINVIDALLRPRLLKGKVHLHPIIIIFSVIGGIIMYGPLGILYGPLLAVFFTSMMEVYNSHFSGKTAS</sequence>
<keyword evidence="4 6" id="KW-1133">Transmembrane helix</keyword>
<dbReference type="GO" id="GO:0016020">
    <property type="term" value="C:membrane"/>
    <property type="evidence" value="ECO:0007669"/>
    <property type="project" value="UniProtKB-SubCell"/>
</dbReference>
<dbReference type="Pfam" id="PF01594">
    <property type="entry name" value="AI-2E_transport"/>
    <property type="match status" value="1"/>
</dbReference>
<dbReference type="InterPro" id="IPR002549">
    <property type="entry name" value="AI-2E-like"/>
</dbReference>
<feature type="transmembrane region" description="Helical" evidence="6">
    <location>
        <begin position="62"/>
        <end position="82"/>
    </location>
</feature>